<proteinExistence type="predicted"/>
<dbReference type="EMBL" id="JAPNNL010000021">
    <property type="protein sequence ID" value="MDA0633424.1"/>
    <property type="molecule type" value="Genomic_DNA"/>
</dbReference>
<dbReference type="SUPFAM" id="SSF54427">
    <property type="entry name" value="NTF2-like"/>
    <property type="match status" value="1"/>
</dbReference>
<keyword evidence="3" id="KW-1185">Reference proteome</keyword>
<reference evidence="2" key="1">
    <citation type="submission" date="2022-11" db="EMBL/GenBank/DDBJ databases">
        <title>Nonomuraea corallina sp. nov., a new species of the genus Nonomuraea isolated from sea side sediment in Thai sea.</title>
        <authorList>
            <person name="Ngamcharungchit C."/>
            <person name="Matsumoto A."/>
            <person name="Suriyachadkun C."/>
            <person name="Panbangred W."/>
            <person name="Inahashi Y."/>
            <person name="Intra B."/>
        </authorList>
    </citation>
    <scope>NUCLEOTIDE SEQUENCE</scope>
    <source>
        <strain evidence="2">MCN248</strain>
    </source>
</reference>
<sequence>MTAARRVTERLLAAVHARDAAAAAACFAGDGTYANVPHPPAVGREAVAALLGPILRRSERVRWDLVSASYAEDRAWLERVDRFWIDGREYRVACNGVAEVDPDRELITAFRDYADLGPWRARIGPVLTG</sequence>
<organism evidence="2 3">
    <name type="scientific">Nonomuraea corallina</name>
    <dbReference type="NCBI Taxonomy" id="2989783"/>
    <lineage>
        <taxon>Bacteria</taxon>
        <taxon>Bacillati</taxon>
        <taxon>Actinomycetota</taxon>
        <taxon>Actinomycetes</taxon>
        <taxon>Streptosporangiales</taxon>
        <taxon>Streptosporangiaceae</taxon>
        <taxon>Nonomuraea</taxon>
    </lineage>
</organism>
<feature type="domain" description="SnoaL-like" evidence="1">
    <location>
        <begin position="9"/>
        <end position="100"/>
    </location>
</feature>
<dbReference type="InterPro" id="IPR032710">
    <property type="entry name" value="NTF2-like_dom_sf"/>
</dbReference>
<evidence type="ECO:0000313" key="3">
    <source>
        <dbReference type="Proteomes" id="UP001144036"/>
    </source>
</evidence>
<gene>
    <name evidence="2" type="ORF">OUY22_08335</name>
</gene>
<dbReference type="Pfam" id="PF12680">
    <property type="entry name" value="SnoaL_2"/>
    <property type="match status" value="1"/>
</dbReference>
<evidence type="ECO:0000259" key="1">
    <source>
        <dbReference type="Pfam" id="PF12680"/>
    </source>
</evidence>
<protein>
    <submittedName>
        <fullName evidence="2">Nuclear transport factor 2 family protein</fullName>
    </submittedName>
</protein>
<comment type="caution">
    <text evidence="2">The sequence shown here is derived from an EMBL/GenBank/DDBJ whole genome shotgun (WGS) entry which is preliminary data.</text>
</comment>
<evidence type="ECO:0000313" key="2">
    <source>
        <dbReference type="EMBL" id="MDA0633424.1"/>
    </source>
</evidence>
<accession>A0ABT4S8C5</accession>
<dbReference type="Proteomes" id="UP001144036">
    <property type="component" value="Unassembled WGS sequence"/>
</dbReference>
<dbReference type="Gene3D" id="3.10.450.50">
    <property type="match status" value="1"/>
</dbReference>
<name>A0ABT4S8C5_9ACTN</name>
<dbReference type="RefSeq" id="WP_270154229.1">
    <property type="nucleotide sequence ID" value="NZ_JAPNNL010000021.1"/>
</dbReference>
<dbReference type="InterPro" id="IPR037401">
    <property type="entry name" value="SnoaL-like"/>
</dbReference>